<dbReference type="EMBL" id="HG964447">
    <property type="protein sequence ID" value="CDO91297.1"/>
    <property type="molecule type" value="Genomic_DNA"/>
</dbReference>
<reference evidence="1" key="1">
    <citation type="journal article" date="2014" name="Genome Announc.">
        <title>Draft Genome Sequence of Mycobacterium triplex DSM 44626.</title>
        <authorList>
            <person name="Sassi M."/>
            <person name="Croce O."/>
            <person name="Robert C."/>
            <person name="Raoult D."/>
            <person name="Drancourt M."/>
        </authorList>
    </citation>
    <scope>NUCLEOTIDE SEQUENCE [LARGE SCALE GENOMIC DNA]</scope>
    <source>
        <strain evidence="1">DSM 44626</strain>
    </source>
</reference>
<dbReference type="Proteomes" id="UP000028880">
    <property type="component" value="Unassembled WGS sequence"/>
</dbReference>
<accession>A0A024K6U3</accession>
<name>A0A024K6U3_9MYCO</name>
<gene>
    <name evidence="1" type="ORF">BN973_05704</name>
</gene>
<proteinExistence type="predicted"/>
<protein>
    <submittedName>
        <fullName evidence="1">Uncharacterized protein</fullName>
    </submittedName>
</protein>
<dbReference type="OrthoDB" id="2426596at2"/>
<organism evidence="1">
    <name type="scientific">Mycobacterium triplex</name>
    <dbReference type="NCBI Taxonomy" id="47839"/>
    <lineage>
        <taxon>Bacteria</taxon>
        <taxon>Bacillati</taxon>
        <taxon>Actinomycetota</taxon>
        <taxon>Actinomycetes</taxon>
        <taxon>Mycobacteriales</taxon>
        <taxon>Mycobacteriaceae</taxon>
        <taxon>Mycobacterium</taxon>
        <taxon>Mycobacterium simiae complex</taxon>
    </lineage>
</organism>
<dbReference type="AlphaFoldDB" id="A0A024K6U3"/>
<evidence type="ECO:0000313" key="1">
    <source>
        <dbReference type="EMBL" id="CDO91297.1"/>
    </source>
</evidence>
<dbReference type="RefSeq" id="WP_139813795.1">
    <property type="nucleotide sequence ID" value="NZ_LQPY01000023.1"/>
</dbReference>
<reference evidence="1" key="2">
    <citation type="submission" date="2014-04" db="EMBL/GenBank/DDBJ databases">
        <authorList>
            <person name="Urmite Genomes U."/>
        </authorList>
    </citation>
    <scope>NUCLEOTIDE SEQUENCE</scope>
    <source>
        <strain evidence="1">DSM 44626</strain>
    </source>
</reference>
<sequence length="194" mass="21526">MVDAVSPVIRDGKSWPIGTRADVAWITTATSIGVRITSAIPPIFDDYATVLLPKPQAEKQSHDQAIVALLTRQSPDQQWWIGYLDTGSADVVFPDAPRVTLYANWPYVLVQAGPEQAACWRSDDLWSSRSTRLPDLMFPVDRSWLVSTLWDDDWTCVGGPVPLIDGFLSDPDLRTRVRRVGPKEDATPPGRNAI</sequence>
<dbReference type="HOGENOM" id="CLU_1460719_0_0_11"/>